<evidence type="ECO:0000256" key="1">
    <source>
        <dbReference type="SAM" id="MobiDB-lite"/>
    </source>
</evidence>
<feature type="compositionally biased region" description="Basic and acidic residues" evidence="1">
    <location>
        <begin position="125"/>
        <end position="135"/>
    </location>
</feature>
<feature type="transmembrane region" description="Helical" evidence="2">
    <location>
        <begin position="780"/>
        <end position="799"/>
    </location>
</feature>
<dbReference type="Proteomes" id="UP000749040">
    <property type="component" value="Unassembled WGS sequence"/>
</dbReference>
<gene>
    <name evidence="3" type="ORF">ITX44_17200</name>
</gene>
<feature type="transmembrane region" description="Helical" evidence="2">
    <location>
        <begin position="747"/>
        <end position="768"/>
    </location>
</feature>
<feature type="region of interest" description="Disordered" evidence="1">
    <location>
        <begin position="124"/>
        <end position="148"/>
    </location>
</feature>
<feature type="region of interest" description="Disordered" evidence="1">
    <location>
        <begin position="43"/>
        <end position="66"/>
    </location>
</feature>
<feature type="transmembrane region" description="Helical" evidence="2">
    <location>
        <begin position="574"/>
        <end position="594"/>
    </location>
</feature>
<comment type="caution">
    <text evidence="3">The sequence shown here is derived from an EMBL/GenBank/DDBJ whole genome shotgun (WGS) entry which is preliminary data.</text>
</comment>
<feature type="transmembrane region" description="Helical" evidence="2">
    <location>
        <begin position="451"/>
        <end position="472"/>
    </location>
</feature>
<keyword evidence="4" id="KW-1185">Reference proteome</keyword>
<proteinExistence type="predicted"/>
<keyword evidence="2" id="KW-0472">Membrane</keyword>
<dbReference type="RefSeq" id="WP_205358112.1">
    <property type="nucleotide sequence ID" value="NZ_JADKYB010000008.1"/>
</dbReference>
<feature type="transmembrane region" description="Helical" evidence="2">
    <location>
        <begin position="712"/>
        <end position="735"/>
    </location>
</feature>
<feature type="transmembrane region" description="Helical" evidence="2">
    <location>
        <begin position="600"/>
        <end position="620"/>
    </location>
</feature>
<sequence length="896" mass="93858">MGGVRAWRFGIGLAGCLLLVAGVVNCGFMARAVWSAGAARDAHHKSDSGTSAADQPDESDLPAVPADISGSTLVTVRKANAHHWRVTTRYRFTLGARAPLLGWLRDNPEGFADLLPHLPGGYATEHADTSGKTDLPRTSGISQPSRTANAVVTASSSRLLGAGEIPSLAYDLSWTDANGNEVSWARARWTFAFDAPGLSASVHGQPDAQQEHRATFQLGGPGVARENLYIQLYDPRTWADPGPLQGFLPVLLSALVVAVTAVVGRSLLSRAAEPLLPAATRPRWQAALLIGVLLLASVTVLTDVEIVDWTKGAIRADGAEFTDISPAAGAQQALMAVNWFALPVLVQAVLVRAVTGRPPRAEDIWPVTAPAICLLLMETAVAGFPGWAGVSWLFVIVSAAGSGVLLRRGPRGRPGHRWAATAAATSLAGTAGMTALIRFPDAAGADPGRTFWSLAAGATAVLLVLPWAMTFLAGSRRLAGAPRWSPAAVLLAVAAVGAALLPWRTESYGWIDPQRASLGISMLADLGGLAPPGATRVTSLQQLTAAWQIVWIGCAVLLLTVLRRAGQGAGRWAPGARLWCTALVWLAATSSLSGNPITVFGRWTSPVLTVLAALCVPWLVPLPRAAQARRLHRLSRAAHVRLVNSLLAGQLLGAGRGGFLRDSSAQLADGSLTPADWNARWQSLSGTAPDPAGALTRLRGAALGSSGGYAPWANGATAAVVTLLLGLPWSVSLWWQAWTPDGLPQALTTTLSAVTVWAAFGFTYGYLYSWLRGRDPLTKAGYLTAAMLPVQLLLMPSQFDGIPAATQVLSLCGQTALIGLGLGLYWEARLVRAAGMPWGYVRNARRASSLVVPATTVLLAAATTLATVFADNWANSLTDQPSRPPASVSTPTPGAP</sequence>
<evidence type="ECO:0000313" key="3">
    <source>
        <dbReference type="EMBL" id="MBM9506257.1"/>
    </source>
</evidence>
<reference evidence="3 4" key="1">
    <citation type="submission" date="2021-01" db="EMBL/GenBank/DDBJ databases">
        <title>Streptomyces acididurans sp. nov., isolated from a peat swamp forest soil.</title>
        <authorList>
            <person name="Chantavorakit T."/>
            <person name="Duangmal K."/>
        </authorList>
    </citation>
    <scope>NUCLEOTIDE SEQUENCE [LARGE SCALE GENOMIC DNA]</scope>
    <source>
        <strain evidence="3 4">KK5PA1</strain>
    </source>
</reference>
<feature type="transmembrane region" description="Helical" evidence="2">
    <location>
        <begin position="418"/>
        <end position="439"/>
    </location>
</feature>
<feature type="transmembrane region" description="Helical" evidence="2">
    <location>
        <begin position="246"/>
        <end position="264"/>
    </location>
</feature>
<feature type="transmembrane region" description="Helical" evidence="2">
    <location>
        <begin position="484"/>
        <end position="503"/>
    </location>
</feature>
<feature type="compositionally biased region" description="Polar residues" evidence="1">
    <location>
        <begin position="139"/>
        <end position="148"/>
    </location>
</feature>
<feature type="transmembrane region" description="Helical" evidence="2">
    <location>
        <begin position="545"/>
        <end position="562"/>
    </location>
</feature>
<evidence type="ECO:0000313" key="4">
    <source>
        <dbReference type="Proteomes" id="UP000749040"/>
    </source>
</evidence>
<dbReference type="EMBL" id="JADKYB010000008">
    <property type="protein sequence ID" value="MBM9506257.1"/>
    <property type="molecule type" value="Genomic_DNA"/>
</dbReference>
<feature type="transmembrane region" description="Helical" evidence="2">
    <location>
        <begin position="805"/>
        <end position="826"/>
    </location>
</feature>
<evidence type="ECO:0000256" key="2">
    <source>
        <dbReference type="SAM" id="Phobius"/>
    </source>
</evidence>
<keyword evidence="2" id="KW-0812">Transmembrane</keyword>
<feature type="transmembrane region" description="Helical" evidence="2">
    <location>
        <begin position="284"/>
        <end position="302"/>
    </location>
</feature>
<accession>A0ABS2TTW4</accession>
<feature type="transmembrane region" description="Helical" evidence="2">
    <location>
        <begin position="847"/>
        <end position="870"/>
    </location>
</feature>
<keyword evidence="2" id="KW-1133">Transmembrane helix</keyword>
<protein>
    <submittedName>
        <fullName evidence="3">Uncharacterized protein</fullName>
    </submittedName>
</protein>
<name>A0ABS2TTW4_9ACTN</name>
<feature type="transmembrane region" description="Helical" evidence="2">
    <location>
        <begin position="390"/>
        <end position="406"/>
    </location>
</feature>
<organism evidence="3 4">
    <name type="scientific">Actinacidiphila acididurans</name>
    <dbReference type="NCBI Taxonomy" id="2784346"/>
    <lineage>
        <taxon>Bacteria</taxon>
        <taxon>Bacillati</taxon>
        <taxon>Actinomycetota</taxon>
        <taxon>Actinomycetes</taxon>
        <taxon>Kitasatosporales</taxon>
        <taxon>Streptomycetaceae</taxon>
        <taxon>Actinacidiphila</taxon>
    </lineage>
</organism>